<feature type="domain" description="GH26" evidence="6">
    <location>
        <begin position="37"/>
        <end position="348"/>
    </location>
</feature>
<feature type="chain" id="PRO_5032745546" evidence="5">
    <location>
        <begin position="20"/>
        <end position="348"/>
    </location>
</feature>
<keyword evidence="2 7" id="KW-0378">Hydrolase</keyword>
<comment type="similarity">
    <text evidence="1">Belongs to the glycosyl hydrolase 26 family.</text>
</comment>
<proteinExistence type="inferred from homology"/>
<feature type="signal peptide" evidence="5">
    <location>
        <begin position="1"/>
        <end position="19"/>
    </location>
</feature>
<evidence type="ECO:0000256" key="5">
    <source>
        <dbReference type="SAM" id="SignalP"/>
    </source>
</evidence>
<name>A0A836CH71_9STRA</name>
<dbReference type="GO" id="GO:0006080">
    <property type="term" value="P:substituted mannan metabolic process"/>
    <property type="evidence" value="ECO:0007669"/>
    <property type="project" value="InterPro"/>
</dbReference>
<dbReference type="Gene3D" id="3.20.20.80">
    <property type="entry name" value="Glycosidases"/>
    <property type="match status" value="1"/>
</dbReference>
<accession>A0A836CH71</accession>
<dbReference type="Proteomes" id="UP000664859">
    <property type="component" value="Unassembled WGS sequence"/>
</dbReference>
<protein>
    <submittedName>
        <fullName evidence="7">Glycoside hydrolase superfamily</fullName>
    </submittedName>
</protein>
<comment type="caution">
    <text evidence="7">The sequence shown here is derived from an EMBL/GenBank/DDBJ whole genome shotgun (WGS) entry which is preliminary data.</text>
</comment>
<keyword evidence="5" id="KW-0732">Signal</keyword>
<organism evidence="7 8">
    <name type="scientific">Tribonema minus</name>
    <dbReference type="NCBI Taxonomy" id="303371"/>
    <lineage>
        <taxon>Eukaryota</taxon>
        <taxon>Sar</taxon>
        <taxon>Stramenopiles</taxon>
        <taxon>Ochrophyta</taxon>
        <taxon>PX clade</taxon>
        <taxon>Xanthophyceae</taxon>
        <taxon>Tribonematales</taxon>
        <taxon>Tribonemataceae</taxon>
        <taxon>Tribonema</taxon>
    </lineage>
</organism>
<dbReference type="AlphaFoldDB" id="A0A836CH71"/>
<dbReference type="PANTHER" id="PTHR40079:SF4">
    <property type="entry name" value="GH26 DOMAIN-CONTAINING PROTEIN-RELATED"/>
    <property type="match status" value="1"/>
</dbReference>
<dbReference type="EMBL" id="JAFCMP010000144">
    <property type="protein sequence ID" value="KAG5185078.1"/>
    <property type="molecule type" value="Genomic_DNA"/>
</dbReference>
<dbReference type="SUPFAM" id="SSF51445">
    <property type="entry name" value="(Trans)glycosidases"/>
    <property type="match status" value="1"/>
</dbReference>
<evidence type="ECO:0000259" key="6">
    <source>
        <dbReference type="PROSITE" id="PS51764"/>
    </source>
</evidence>
<dbReference type="OrthoDB" id="428177at2759"/>
<evidence type="ECO:0000256" key="4">
    <source>
        <dbReference type="SAM" id="MobiDB-lite"/>
    </source>
</evidence>
<reference evidence="7" key="1">
    <citation type="submission" date="2021-02" db="EMBL/GenBank/DDBJ databases">
        <title>First Annotated Genome of the Yellow-green Alga Tribonema minus.</title>
        <authorList>
            <person name="Mahan K.M."/>
        </authorList>
    </citation>
    <scope>NUCLEOTIDE SEQUENCE</scope>
    <source>
        <strain evidence="7">UTEX B ZZ1240</strain>
    </source>
</reference>
<keyword evidence="3" id="KW-0326">Glycosidase</keyword>
<dbReference type="InterPro" id="IPR000805">
    <property type="entry name" value="Glyco_hydro_26"/>
</dbReference>
<gene>
    <name evidence="7" type="ORF">JKP88DRAFT_255178</name>
</gene>
<evidence type="ECO:0000313" key="8">
    <source>
        <dbReference type="Proteomes" id="UP000664859"/>
    </source>
</evidence>
<evidence type="ECO:0000256" key="1">
    <source>
        <dbReference type="ARBA" id="ARBA00007754"/>
    </source>
</evidence>
<evidence type="ECO:0000256" key="3">
    <source>
        <dbReference type="ARBA" id="ARBA00023295"/>
    </source>
</evidence>
<feature type="compositionally biased region" description="Low complexity" evidence="4">
    <location>
        <begin position="31"/>
        <end position="46"/>
    </location>
</feature>
<dbReference type="InterPro" id="IPR017853">
    <property type="entry name" value="GH"/>
</dbReference>
<dbReference type="InterPro" id="IPR022790">
    <property type="entry name" value="GH26_dom"/>
</dbReference>
<evidence type="ECO:0000313" key="7">
    <source>
        <dbReference type="EMBL" id="KAG5185078.1"/>
    </source>
</evidence>
<evidence type="ECO:0000256" key="2">
    <source>
        <dbReference type="ARBA" id="ARBA00022801"/>
    </source>
</evidence>
<sequence length="348" mass="39733">MVKALRWVLCAIVLAHTAAVEMSFTASNTASSTTDIESSSSAITTTEGRDGTSRKFSGTPTELDHNLLKSRSRGSVQRPTYVGARFAGDDTAFEMQKEWDVQFNTITVYRPIDSVGYKSIRTEGKKLQLVTEMFRSIDDIADGCYDDEVRSLARAIADKGVNVWIRFLHEFNSENTYPWCLYPFTDAKIATFKRAWRRIVSIYREERAPVKFQLCFMAKNPGGDKDRTPFSAFNPGRDYVDAVGVDVYVNAAKHMPSLKEKLNDGIYEQLLWFGKPIFIGEMSVTTKIPDRPQWIFDAWHALALDFPRIKYISWFLECKGDKRPWCLLKQEEIDAFVTGLRNFKELTS</sequence>
<dbReference type="Pfam" id="PF02156">
    <property type="entry name" value="Glyco_hydro_26"/>
    <property type="match status" value="1"/>
</dbReference>
<feature type="region of interest" description="Disordered" evidence="4">
    <location>
        <begin position="31"/>
        <end position="60"/>
    </location>
</feature>
<dbReference type="PANTHER" id="PTHR40079">
    <property type="entry name" value="MANNAN ENDO-1,4-BETA-MANNOSIDASE E-RELATED"/>
    <property type="match status" value="1"/>
</dbReference>
<dbReference type="PROSITE" id="PS51764">
    <property type="entry name" value="GH26"/>
    <property type="match status" value="1"/>
</dbReference>
<keyword evidence="8" id="KW-1185">Reference proteome</keyword>
<dbReference type="GO" id="GO:0016985">
    <property type="term" value="F:mannan endo-1,4-beta-mannosidase activity"/>
    <property type="evidence" value="ECO:0007669"/>
    <property type="project" value="InterPro"/>
</dbReference>